<feature type="transmembrane region" description="Helical" evidence="1">
    <location>
        <begin position="315"/>
        <end position="336"/>
    </location>
</feature>
<feature type="transmembrane region" description="Helical" evidence="1">
    <location>
        <begin position="123"/>
        <end position="143"/>
    </location>
</feature>
<feature type="transmembrane region" description="Helical" evidence="1">
    <location>
        <begin position="179"/>
        <end position="204"/>
    </location>
</feature>
<feature type="transmembrane region" description="Helical" evidence="1">
    <location>
        <begin position="98"/>
        <end position="117"/>
    </location>
</feature>
<organism evidence="2">
    <name type="scientific">Anaerolinea thermolimosa</name>
    <dbReference type="NCBI Taxonomy" id="229919"/>
    <lineage>
        <taxon>Bacteria</taxon>
        <taxon>Bacillati</taxon>
        <taxon>Chloroflexota</taxon>
        <taxon>Anaerolineae</taxon>
        <taxon>Anaerolineales</taxon>
        <taxon>Anaerolineaceae</taxon>
        <taxon>Anaerolinea</taxon>
    </lineage>
</organism>
<proteinExistence type="predicted"/>
<evidence type="ECO:0000256" key="1">
    <source>
        <dbReference type="SAM" id="Phobius"/>
    </source>
</evidence>
<feature type="transmembrane region" description="Helical" evidence="1">
    <location>
        <begin position="483"/>
        <end position="504"/>
    </location>
</feature>
<feature type="transmembrane region" description="Helical" evidence="1">
    <location>
        <begin position="150"/>
        <end position="167"/>
    </location>
</feature>
<keyword evidence="1" id="KW-0812">Transmembrane</keyword>
<feature type="transmembrane region" description="Helical" evidence="1">
    <location>
        <begin position="510"/>
        <end position="530"/>
    </location>
</feature>
<feature type="transmembrane region" description="Helical" evidence="1">
    <location>
        <begin position="279"/>
        <end position="303"/>
    </location>
</feature>
<feature type="transmembrane region" description="Helical" evidence="1">
    <location>
        <begin position="454"/>
        <end position="471"/>
    </location>
</feature>
<gene>
    <name evidence="2" type="ORF">ENT37_14990</name>
</gene>
<name>A0A7C4KJQ8_9CHLR</name>
<feature type="transmembrane region" description="Helical" evidence="1">
    <location>
        <begin position="211"/>
        <end position="231"/>
    </location>
</feature>
<feature type="transmembrane region" description="Helical" evidence="1">
    <location>
        <begin position="243"/>
        <end position="267"/>
    </location>
</feature>
<keyword evidence="1" id="KW-1133">Transmembrane helix</keyword>
<comment type="caution">
    <text evidence="2">The sequence shown here is derived from an EMBL/GenBank/DDBJ whole genome shotgun (WGS) entry which is preliminary data.</text>
</comment>
<dbReference type="AlphaFoldDB" id="A0A7C4KJQ8"/>
<protein>
    <recommendedName>
        <fullName evidence="3">Glycosyltransferase RgtA/B/C/D-like domain-containing protein</fullName>
    </recommendedName>
</protein>
<feature type="transmembrane region" description="Helical" evidence="1">
    <location>
        <begin position="357"/>
        <end position="378"/>
    </location>
</feature>
<evidence type="ECO:0000313" key="2">
    <source>
        <dbReference type="EMBL" id="HGS23158.1"/>
    </source>
</evidence>
<feature type="transmembrane region" description="Helical" evidence="1">
    <location>
        <begin position="73"/>
        <end position="91"/>
    </location>
</feature>
<sequence>MSGLIRRVSQMRFEWVLLFLAILLQGHIPFSQSDVLLNWYSTDDAFYYYKVAQNITEGKGITFDGINLTNGFHPLWMLICIPVFALARYDLILPLRLLVVILVALNAGTGLLLYRWLGRWVDRPIAGLAAVFWMFWPAIHGVTTQKGLEAGVNAFFVVLLLVVATSDDPNEGYAGSLKVGAIAALALFSRLDNVFVVFCAGVWYTLRKQRLGVPVLGFILVGAVSIITSFYLRLGFGRHIESFLGAIYAMLIAGLGVKLAIFFWMGIIQGPGGVRKSQVLTRFPAAVILSSLLTGGIMIFLNFVGVIPAFPRLVIAYDLGITLVLGGVVYAGLLCSGELSGHPQPPADLLKTYINQWLQRGLGYFFPLAILLGGYMVWNRTVFGTPMPVSGQVKHWWGSVPDTVYGKPADSFLRLLGISSNPNVGSWWLALSPFSGFMQKVIPGVSSMPEAADAIAFLILLGVVGLLVWAGRSRLLRQLGNSGWLALFSGCLLQTLYYGGTLYANTRTWYWVNHSLAIVALGGFGLDAGFRFLKEKMGNIFGIVRVGLLWAAGLAVVVNFGVQVGSGYYPRAGEGEESFYRLEAQKLMALTEPGSKIGMTGGGAVAYFLQGRTVVNLDGLINSYEYFQSMKAETAQAFIDRMGLDYVYSNAYIVTSSYPYHKSLKDRLVYVGSVFDTALYRYVSDQSGR</sequence>
<keyword evidence="1" id="KW-0472">Membrane</keyword>
<accession>A0A7C4KJQ8</accession>
<feature type="transmembrane region" description="Helical" evidence="1">
    <location>
        <begin position="542"/>
        <end position="562"/>
    </location>
</feature>
<dbReference type="EMBL" id="DSYK01000756">
    <property type="protein sequence ID" value="HGS23158.1"/>
    <property type="molecule type" value="Genomic_DNA"/>
</dbReference>
<evidence type="ECO:0008006" key="3">
    <source>
        <dbReference type="Google" id="ProtNLM"/>
    </source>
</evidence>
<reference evidence="2" key="1">
    <citation type="journal article" date="2020" name="mSystems">
        <title>Genome- and Community-Level Interaction Insights into Carbon Utilization and Element Cycling Functions of Hydrothermarchaeota in Hydrothermal Sediment.</title>
        <authorList>
            <person name="Zhou Z."/>
            <person name="Liu Y."/>
            <person name="Xu W."/>
            <person name="Pan J."/>
            <person name="Luo Z.H."/>
            <person name="Li M."/>
        </authorList>
    </citation>
    <scope>NUCLEOTIDE SEQUENCE [LARGE SCALE GENOMIC DNA]</scope>
    <source>
        <strain evidence="2">SpSt-573</strain>
    </source>
</reference>